<evidence type="ECO:0000313" key="2">
    <source>
        <dbReference type="Proteomes" id="UP001497497"/>
    </source>
</evidence>
<gene>
    <name evidence="1" type="ORF">GSLYS_00008018001</name>
</gene>
<keyword evidence="2" id="KW-1185">Reference proteome</keyword>
<dbReference type="EMBL" id="CAXITT010000160">
    <property type="protein sequence ID" value="CAL1534058.1"/>
    <property type="molecule type" value="Genomic_DNA"/>
</dbReference>
<dbReference type="Proteomes" id="UP001497497">
    <property type="component" value="Unassembled WGS sequence"/>
</dbReference>
<accession>A0AAV2HKJ9</accession>
<name>A0AAV2HKJ9_LYMST</name>
<evidence type="ECO:0000313" key="1">
    <source>
        <dbReference type="EMBL" id="CAL1534058.1"/>
    </source>
</evidence>
<comment type="caution">
    <text evidence="1">The sequence shown here is derived from an EMBL/GenBank/DDBJ whole genome shotgun (WGS) entry which is preliminary data.</text>
</comment>
<protein>
    <recommendedName>
        <fullName evidence="3">Ubiquitin-like domain-containing protein</fullName>
    </recommendedName>
</protein>
<proteinExistence type="predicted"/>
<evidence type="ECO:0008006" key="3">
    <source>
        <dbReference type="Google" id="ProtNLM"/>
    </source>
</evidence>
<reference evidence="1 2" key="1">
    <citation type="submission" date="2024-04" db="EMBL/GenBank/DDBJ databases">
        <authorList>
            <consortium name="Genoscope - CEA"/>
            <person name="William W."/>
        </authorList>
    </citation>
    <scope>NUCLEOTIDE SEQUENCE [LARGE SCALE GENOMIC DNA]</scope>
</reference>
<dbReference type="AlphaFoldDB" id="A0AAV2HKJ9"/>
<organism evidence="1 2">
    <name type="scientific">Lymnaea stagnalis</name>
    <name type="common">Great pond snail</name>
    <name type="synonym">Helix stagnalis</name>
    <dbReference type="NCBI Taxonomy" id="6523"/>
    <lineage>
        <taxon>Eukaryota</taxon>
        <taxon>Metazoa</taxon>
        <taxon>Spiralia</taxon>
        <taxon>Lophotrochozoa</taxon>
        <taxon>Mollusca</taxon>
        <taxon>Gastropoda</taxon>
        <taxon>Heterobranchia</taxon>
        <taxon>Euthyneura</taxon>
        <taxon>Panpulmonata</taxon>
        <taxon>Hygrophila</taxon>
        <taxon>Lymnaeoidea</taxon>
        <taxon>Lymnaeidae</taxon>
        <taxon>Lymnaea</taxon>
    </lineage>
</organism>
<sequence length="103" mass="11324">MSDLFSESGRCGVDVAVIFPGESKKKKTTIHVSNIHGDDFTVKQVKRHLLGLKGLENQHESYSLIGGDGTKTVVLNDETLITDDAYTAYLMSHDGYLALEPRV</sequence>